<dbReference type="GO" id="GO:0003723">
    <property type="term" value="F:RNA binding"/>
    <property type="evidence" value="ECO:0007669"/>
    <property type="project" value="TreeGrafter"/>
</dbReference>
<evidence type="ECO:0000256" key="2">
    <source>
        <dbReference type="ARBA" id="ARBA00008018"/>
    </source>
</evidence>
<feature type="region of interest" description="Disordered" evidence="4">
    <location>
        <begin position="192"/>
        <end position="221"/>
    </location>
</feature>
<proteinExistence type="inferred from homology"/>
<evidence type="ECO:0000259" key="5">
    <source>
        <dbReference type="Pfam" id="PF01918"/>
    </source>
</evidence>
<evidence type="ECO:0000313" key="7">
    <source>
        <dbReference type="Proteomes" id="UP001258017"/>
    </source>
</evidence>
<dbReference type="Proteomes" id="UP001258017">
    <property type="component" value="Unassembled WGS sequence"/>
</dbReference>
<dbReference type="InterPro" id="IPR002775">
    <property type="entry name" value="DNA/RNA-bd_Alba-like"/>
</dbReference>
<keyword evidence="3" id="KW-0539">Nucleus</keyword>
<reference evidence="6" key="1">
    <citation type="submission" date="2021-08" db="EMBL/GenBank/DDBJ databases">
        <authorList>
            <person name="Misof B."/>
            <person name="Oliver O."/>
            <person name="Podsiadlowski L."/>
            <person name="Donath A."/>
            <person name="Peters R."/>
            <person name="Mayer C."/>
            <person name="Rust J."/>
            <person name="Gunkel S."/>
            <person name="Lesny P."/>
            <person name="Martin S."/>
            <person name="Oeyen J.P."/>
            <person name="Petersen M."/>
            <person name="Panagiotis P."/>
            <person name="Wilbrandt J."/>
            <person name="Tanja T."/>
        </authorList>
    </citation>
    <scope>NUCLEOTIDE SEQUENCE</scope>
    <source>
        <strain evidence="6">GBR_01_08_01A</strain>
        <tissue evidence="6">Thorax + abdomen</tissue>
    </source>
</reference>
<dbReference type="InterPro" id="IPR051958">
    <property type="entry name" value="Alba-like_NAB"/>
</dbReference>
<dbReference type="InterPro" id="IPR036882">
    <property type="entry name" value="Alba-like_dom_sf"/>
</dbReference>
<evidence type="ECO:0000256" key="1">
    <source>
        <dbReference type="ARBA" id="ARBA00004123"/>
    </source>
</evidence>
<dbReference type="EMBL" id="JAIFRP010000083">
    <property type="protein sequence ID" value="KAK2579624.1"/>
    <property type="molecule type" value="Genomic_DNA"/>
</dbReference>
<feature type="domain" description="DNA/RNA-binding protein Alba-like" evidence="5">
    <location>
        <begin position="82"/>
        <end position="142"/>
    </location>
</feature>
<feature type="compositionally biased region" description="Basic residues" evidence="4">
    <location>
        <begin position="39"/>
        <end position="55"/>
    </location>
</feature>
<dbReference type="PANTHER" id="PTHR13516:SF4">
    <property type="entry name" value="FI09323P"/>
    <property type="match status" value="1"/>
</dbReference>
<comment type="similarity">
    <text evidence="2">Belongs to the histone-like Alba family.</text>
</comment>
<dbReference type="GO" id="GO:0005634">
    <property type="term" value="C:nucleus"/>
    <property type="evidence" value="ECO:0007669"/>
    <property type="project" value="UniProtKB-SubCell"/>
</dbReference>
<dbReference type="Gene3D" id="3.30.110.20">
    <property type="entry name" value="Alba-like domain"/>
    <property type="match status" value="1"/>
</dbReference>
<evidence type="ECO:0000313" key="6">
    <source>
        <dbReference type="EMBL" id="KAK2579624.1"/>
    </source>
</evidence>
<protein>
    <recommendedName>
        <fullName evidence="5">DNA/RNA-binding protein Alba-like domain-containing protein</fullName>
    </recommendedName>
</protein>
<accession>A0AAD9RH83</accession>
<dbReference type="Pfam" id="PF01918">
    <property type="entry name" value="Alba"/>
    <property type="match status" value="1"/>
</dbReference>
<organism evidence="6 7">
    <name type="scientific">Odynerus spinipes</name>
    <dbReference type="NCBI Taxonomy" id="1348599"/>
    <lineage>
        <taxon>Eukaryota</taxon>
        <taxon>Metazoa</taxon>
        <taxon>Ecdysozoa</taxon>
        <taxon>Arthropoda</taxon>
        <taxon>Hexapoda</taxon>
        <taxon>Insecta</taxon>
        <taxon>Pterygota</taxon>
        <taxon>Neoptera</taxon>
        <taxon>Endopterygota</taxon>
        <taxon>Hymenoptera</taxon>
        <taxon>Apocrita</taxon>
        <taxon>Aculeata</taxon>
        <taxon>Vespoidea</taxon>
        <taxon>Vespidae</taxon>
        <taxon>Eumeninae</taxon>
        <taxon>Odynerus</taxon>
    </lineage>
</organism>
<dbReference type="GO" id="GO:0001682">
    <property type="term" value="P:tRNA 5'-leader removal"/>
    <property type="evidence" value="ECO:0007669"/>
    <property type="project" value="TreeGrafter"/>
</dbReference>
<name>A0AAD9RH83_9HYME</name>
<feature type="region of interest" description="Disordered" evidence="4">
    <location>
        <begin position="1"/>
        <end position="21"/>
    </location>
</feature>
<dbReference type="PANTHER" id="PTHR13516">
    <property type="entry name" value="RIBONUCLEASE P SUBUNIT P25"/>
    <property type="match status" value="1"/>
</dbReference>
<keyword evidence="7" id="KW-1185">Reference proteome</keyword>
<dbReference type="AlphaFoldDB" id="A0AAD9RH83"/>
<sequence length="307" mass="34696">MPKTNLKFVSAPESPSLKGQVSHEVASKMLGERYNELKGKRKGMGRSKKKKNLRKAKFEEEAEEESVDKNVPIPNLPKDFLWMRVNSGTKIRNVLGYALKEFSNHECIVWTGIGQGVGKAISCAELFKTKHEGLHQITKLRYVISKKSKEETDDAKEKARRVPEIHILLSKEIKNVTEPGLFSYQAPDDPGRFSLREDSTQTKSGFRSNVNKSGGGGGGSNMTSVDAEKFAAMGLRTGQKRPKRGQQMDIDRFKDVYTMSKNYLIALHVTKLHVITRNKVYKRYWKENPIRFLLSKRAGNTSSDMDA</sequence>
<evidence type="ECO:0000256" key="3">
    <source>
        <dbReference type="ARBA" id="ARBA00023242"/>
    </source>
</evidence>
<feature type="region of interest" description="Disordered" evidence="4">
    <location>
        <begin position="36"/>
        <end position="67"/>
    </location>
</feature>
<reference evidence="6" key="2">
    <citation type="journal article" date="2023" name="Commun. Biol.">
        <title>Intrasexual cuticular hydrocarbon dimorphism in a wasp sheds light on hydrocarbon biosynthesis genes in Hymenoptera.</title>
        <authorList>
            <person name="Moris V.C."/>
            <person name="Podsiadlowski L."/>
            <person name="Martin S."/>
            <person name="Oeyen J.P."/>
            <person name="Donath A."/>
            <person name="Petersen M."/>
            <person name="Wilbrandt J."/>
            <person name="Misof B."/>
            <person name="Liedtke D."/>
            <person name="Thamm M."/>
            <person name="Scheiner R."/>
            <person name="Schmitt T."/>
            <person name="Niehuis O."/>
        </authorList>
    </citation>
    <scope>NUCLEOTIDE SEQUENCE</scope>
    <source>
        <strain evidence="6">GBR_01_08_01A</strain>
    </source>
</reference>
<comment type="caution">
    <text evidence="6">The sequence shown here is derived from an EMBL/GenBank/DDBJ whole genome shotgun (WGS) entry which is preliminary data.</text>
</comment>
<gene>
    <name evidence="6" type="ORF">KPH14_011553</name>
</gene>
<feature type="compositionally biased region" description="Polar residues" evidence="4">
    <location>
        <begin position="201"/>
        <end position="212"/>
    </location>
</feature>
<dbReference type="GO" id="GO:0000172">
    <property type="term" value="C:ribonuclease MRP complex"/>
    <property type="evidence" value="ECO:0007669"/>
    <property type="project" value="TreeGrafter"/>
</dbReference>
<dbReference type="SUPFAM" id="SSF82704">
    <property type="entry name" value="AlbA-like"/>
    <property type="match status" value="1"/>
</dbReference>
<comment type="subcellular location">
    <subcellularLocation>
        <location evidence="1">Nucleus</location>
    </subcellularLocation>
</comment>
<evidence type="ECO:0000256" key="4">
    <source>
        <dbReference type="SAM" id="MobiDB-lite"/>
    </source>
</evidence>